<dbReference type="RefSeq" id="XP_056550386.1">
    <property type="nucleotide sequence ID" value="XM_056704426.1"/>
</dbReference>
<accession>A0A9W9RGH2</accession>
<evidence type="ECO:0000259" key="7">
    <source>
        <dbReference type="PROSITE" id="PS00463"/>
    </source>
</evidence>
<keyword evidence="1" id="KW-0479">Metal-binding</keyword>
<dbReference type="InterPro" id="IPR036864">
    <property type="entry name" value="Zn2-C6_fun-type_DNA-bd_sf"/>
</dbReference>
<evidence type="ECO:0000256" key="5">
    <source>
        <dbReference type="ARBA" id="ARBA00023242"/>
    </source>
</evidence>
<dbReference type="GO" id="GO:0003677">
    <property type="term" value="F:DNA binding"/>
    <property type="evidence" value="ECO:0007669"/>
    <property type="project" value="UniProtKB-KW"/>
</dbReference>
<evidence type="ECO:0000256" key="6">
    <source>
        <dbReference type="SAM" id="MobiDB-lite"/>
    </source>
</evidence>
<keyword evidence="4" id="KW-0804">Transcription</keyword>
<feature type="domain" description="Zn(2)-C6 fungal-type" evidence="7">
    <location>
        <begin position="32"/>
        <end position="62"/>
    </location>
</feature>
<organism evidence="8 9">
    <name type="scientific">Penicillium cataractarum</name>
    <dbReference type="NCBI Taxonomy" id="2100454"/>
    <lineage>
        <taxon>Eukaryota</taxon>
        <taxon>Fungi</taxon>
        <taxon>Dikarya</taxon>
        <taxon>Ascomycota</taxon>
        <taxon>Pezizomycotina</taxon>
        <taxon>Eurotiomycetes</taxon>
        <taxon>Eurotiomycetidae</taxon>
        <taxon>Eurotiales</taxon>
        <taxon>Aspergillaceae</taxon>
        <taxon>Penicillium</taxon>
    </lineage>
</organism>
<dbReference type="AlphaFoldDB" id="A0A9W9RGH2"/>
<dbReference type="Proteomes" id="UP001147782">
    <property type="component" value="Unassembled WGS sequence"/>
</dbReference>
<keyword evidence="9" id="KW-1185">Reference proteome</keyword>
<dbReference type="GO" id="GO:0008270">
    <property type="term" value="F:zinc ion binding"/>
    <property type="evidence" value="ECO:0007669"/>
    <property type="project" value="InterPro"/>
</dbReference>
<evidence type="ECO:0000313" key="8">
    <source>
        <dbReference type="EMBL" id="KAJ5359100.1"/>
    </source>
</evidence>
<gene>
    <name evidence="8" type="ORF">N7496_011513</name>
</gene>
<dbReference type="CDD" id="cd12148">
    <property type="entry name" value="fungal_TF_MHR"/>
    <property type="match status" value="1"/>
</dbReference>
<reference evidence="8" key="1">
    <citation type="submission" date="2022-11" db="EMBL/GenBank/DDBJ databases">
        <authorList>
            <person name="Petersen C."/>
        </authorList>
    </citation>
    <scope>NUCLEOTIDE SEQUENCE</scope>
    <source>
        <strain evidence="8">IBT 29864</strain>
    </source>
</reference>
<dbReference type="PANTHER" id="PTHR47840:SF1">
    <property type="entry name" value="ZN(II)2CYS6 TRANSCRIPTION FACTOR (EUROFUNG)"/>
    <property type="match status" value="1"/>
</dbReference>
<proteinExistence type="predicted"/>
<evidence type="ECO:0000313" key="9">
    <source>
        <dbReference type="Proteomes" id="UP001147782"/>
    </source>
</evidence>
<evidence type="ECO:0000256" key="1">
    <source>
        <dbReference type="ARBA" id="ARBA00022723"/>
    </source>
</evidence>
<keyword evidence="3" id="KW-0238">DNA-binding</keyword>
<dbReference type="GO" id="GO:0000981">
    <property type="term" value="F:DNA-binding transcription factor activity, RNA polymerase II-specific"/>
    <property type="evidence" value="ECO:0007669"/>
    <property type="project" value="InterPro"/>
</dbReference>
<dbReference type="OrthoDB" id="5392779at2759"/>
<dbReference type="GeneID" id="81443605"/>
<dbReference type="SMART" id="SM00066">
    <property type="entry name" value="GAL4"/>
    <property type="match status" value="1"/>
</dbReference>
<dbReference type="PANTHER" id="PTHR47840">
    <property type="entry name" value="ZN(II)2CYS6 TRANSCRIPTION FACTOR (EUROFUNG)-RELATED"/>
    <property type="match status" value="1"/>
</dbReference>
<dbReference type="InterPro" id="IPR001138">
    <property type="entry name" value="Zn2Cys6_DnaBD"/>
</dbReference>
<feature type="region of interest" description="Disordered" evidence="6">
    <location>
        <begin position="1"/>
        <end position="22"/>
    </location>
</feature>
<keyword evidence="2" id="KW-0805">Transcription regulation</keyword>
<protein>
    <recommendedName>
        <fullName evidence="7">Zn(2)-C6 fungal-type domain-containing protein</fullName>
    </recommendedName>
</protein>
<dbReference type="GO" id="GO:0006351">
    <property type="term" value="P:DNA-templated transcription"/>
    <property type="evidence" value="ECO:0007669"/>
    <property type="project" value="InterPro"/>
</dbReference>
<dbReference type="InterPro" id="IPR007219">
    <property type="entry name" value="XnlR_reg_dom"/>
</dbReference>
<evidence type="ECO:0000256" key="3">
    <source>
        <dbReference type="ARBA" id="ARBA00023125"/>
    </source>
</evidence>
<name>A0A9W9RGH2_9EURO</name>
<evidence type="ECO:0000256" key="2">
    <source>
        <dbReference type="ARBA" id="ARBA00023015"/>
    </source>
</evidence>
<reference evidence="8" key="2">
    <citation type="journal article" date="2023" name="IMA Fungus">
        <title>Comparative genomic study of the Penicillium genus elucidates a diverse pangenome and 15 lateral gene transfer events.</title>
        <authorList>
            <person name="Petersen C."/>
            <person name="Sorensen T."/>
            <person name="Nielsen M.R."/>
            <person name="Sondergaard T.E."/>
            <person name="Sorensen J.L."/>
            <person name="Fitzpatrick D.A."/>
            <person name="Frisvad J.C."/>
            <person name="Nielsen K.L."/>
        </authorList>
    </citation>
    <scope>NUCLEOTIDE SEQUENCE</scope>
    <source>
        <strain evidence="8">IBT 29864</strain>
    </source>
</reference>
<evidence type="ECO:0000256" key="4">
    <source>
        <dbReference type="ARBA" id="ARBA00023163"/>
    </source>
</evidence>
<sequence>MNSKDSPLTVGNAPSDSEHIPKRRKIRKGTFSCWECKHRKKRCESVPGSTSCIFCQRHGQPCSSQEFADTSVNDCRDAVQRLDRVEAIIDRLARQRSKHVGQRKLSAAARSLKRFETPTLNSVNHERISRGPSLTSFLYSLLPNPAIAVVILRNSKIFRSPLQISQRSHSNTNPEELSDDLVMPQSAHPILLARKLIQLALCLRNSDTKDSEQLKVQLNESVTSAASRYFDTACGYVLSHDELISSLDGLQTLMLQGRYYITIGDLRKAWSIHRRVSRIASAMGMPLLAQTMGGHANSIWFQLVYSDRFLSLMLGMPFAITERYLESAECRDASTPAQRLERVHVMAAGRIIARNMRMQSSDMPYEIAWSSNEEIAETRGIDQELKKATRLLPSSWWLAPPLDNATIENEVLERTGRLLIQMHQHYLLVLLHLPYLIKRLCSHIGDNGLRISDGDNYSVLAAVSASREMISHYLAFRGYHRSTSPRATDDKCFLASITLLLAHLQGHRLRGMNVLEHQRCHDLGIIGRVIDFMKEISVLNDNPLAAARSQTLSKFVEIEAHAAEGLPYHIWIERETNENGTREVEDTLHDFQISVPYCGNLHISLQVRSDPPPGDAWNSELFDFVVDSPDPINNQSTLATADENFFAVEDCSSI</sequence>
<dbReference type="PROSITE" id="PS00463">
    <property type="entry name" value="ZN2_CY6_FUNGAL_1"/>
    <property type="match status" value="1"/>
</dbReference>
<comment type="caution">
    <text evidence="8">The sequence shown here is derived from an EMBL/GenBank/DDBJ whole genome shotgun (WGS) entry which is preliminary data.</text>
</comment>
<dbReference type="EMBL" id="JAPZBS010000009">
    <property type="protein sequence ID" value="KAJ5359100.1"/>
    <property type="molecule type" value="Genomic_DNA"/>
</dbReference>
<dbReference type="SMART" id="SM00906">
    <property type="entry name" value="Fungal_trans"/>
    <property type="match status" value="1"/>
</dbReference>
<dbReference type="SUPFAM" id="SSF57701">
    <property type="entry name" value="Zn2/Cys6 DNA-binding domain"/>
    <property type="match status" value="1"/>
</dbReference>
<keyword evidence="5" id="KW-0539">Nucleus</keyword>